<dbReference type="Proteomes" id="UP000308652">
    <property type="component" value="Unassembled WGS sequence"/>
</dbReference>
<dbReference type="AlphaFoldDB" id="A0A5C3MJE1"/>
<proteinExistence type="predicted"/>
<accession>A0A5C3MJE1</accession>
<reference evidence="1 2" key="1">
    <citation type="journal article" date="2019" name="Nat. Ecol. Evol.">
        <title>Megaphylogeny resolves global patterns of mushroom evolution.</title>
        <authorList>
            <person name="Varga T."/>
            <person name="Krizsan K."/>
            <person name="Foldi C."/>
            <person name="Dima B."/>
            <person name="Sanchez-Garcia M."/>
            <person name="Sanchez-Ramirez S."/>
            <person name="Szollosi G.J."/>
            <person name="Szarkandi J.G."/>
            <person name="Papp V."/>
            <person name="Albert L."/>
            <person name="Andreopoulos W."/>
            <person name="Angelini C."/>
            <person name="Antonin V."/>
            <person name="Barry K.W."/>
            <person name="Bougher N.L."/>
            <person name="Buchanan P."/>
            <person name="Buyck B."/>
            <person name="Bense V."/>
            <person name="Catcheside P."/>
            <person name="Chovatia M."/>
            <person name="Cooper J."/>
            <person name="Damon W."/>
            <person name="Desjardin D."/>
            <person name="Finy P."/>
            <person name="Geml J."/>
            <person name="Haridas S."/>
            <person name="Hughes K."/>
            <person name="Justo A."/>
            <person name="Karasinski D."/>
            <person name="Kautmanova I."/>
            <person name="Kiss B."/>
            <person name="Kocsube S."/>
            <person name="Kotiranta H."/>
            <person name="LaButti K.M."/>
            <person name="Lechner B.E."/>
            <person name="Liimatainen K."/>
            <person name="Lipzen A."/>
            <person name="Lukacs Z."/>
            <person name="Mihaltcheva S."/>
            <person name="Morgado L.N."/>
            <person name="Niskanen T."/>
            <person name="Noordeloos M.E."/>
            <person name="Ohm R.A."/>
            <person name="Ortiz-Santana B."/>
            <person name="Ovrebo C."/>
            <person name="Racz N."/>
            <person name="Riley R."/>
            <person name="Savchenko A."/>
            <person name="Shiryaev A."/>
            <person name="Soop K."/>
            <person name="Spirin V."/>
            <person name="Szebenyi C."/>
            <person name="Tomsovsky M."/>
            <person name="Tulloss R.E."/>
            <person name="Uehling J."/>
            <person name="Grigoriev I.V."/>
            <person name="Vagvolgyi C."/>
            <person name="Papp T."/>
            <person name="Martin F.M."/>
            <person name="Miettinen O."/>
            <person name="Hibbett D.S."/>
            <person name="Nagy L.G."/>
        </authorList>
    </citation>
    <scope>NUCLEOTIDE SEQUENCE [LARGE SCALE GENOMIC DNA]</scope>
    <source>
        <strain evidence="1 2">CBS 166.37</strain>
    </source>
</reference>
<protein>
    <submittedName>
        <fullName evidence="1">Uncharacterized protein</fullName>
    </submittedName>
</protein>
<sequence>MAWPLASWIVPPGYNSHFLELDRTITILFYFILLRSAFTHDEVLAILQTKKGCTIPAQGFIDSVDDGARD</sequence>
<dbReference type="EMBL" id="ML213590">
    <property type="protein sequence ID" value="TFK45017.1"/>
    <property type="molecule type" value="Genomic_DNA"/>
</dbReference>
<name>A0A5C3MJE1_9AGAR</name>
<organism evidence="1 2">
    <name type="scientific">Crucibulum laeve</name>
    <dbReference type="NCBI Taxonomy" id="68775"/>
    <lineage>
        <taxon>Eukaryota</taxon>
        <taxon>Fungi</taxon>
        <taxon>Dikarya</taxon>
        <taxon>Basidiomycota</taxon>
        <taxon>Agaricomycotina</taxon>
        <taxon>Agaricomycetes</taxon>
        <taxon>Agaricomycetidae</taxon>
        <taxon>Agaricales</taxon>
        <taxon>Agaricineae</taxon>
        <taxon>Nidulariaceae</taxon>
        <taxon>Crucibulum</taxon>
    </lineage>
</organism>
<gene>
    <name evidence="1" type="ORF">BDQ12DRAFT_718135</name>
</gene>
<evidence type="ECO:0000313" key="2">
    <source>
        <dbReference type="Proteomes" id="UP000308652"/>
    </source>
</evidence>
<keyword evidence="2" id="KW-1185">Reference proteome</keyword>
<evidence type="ECO:0000313" key="1">
    <source>
        <dbReference type="EMBL" id="TFK45017.1"/>
    </source>
</evidence>